<dbReference type="Pfam" id="PF03372">
    <property type="entry name" value="Exo_endo_phos"/>
    <property type="match status" value="1"/>
</dbReference>
<dbReference type="PANTHER" id="PTHR43246">
    <property type="entry name" value="PEPTIDYL-PROLYL CIS-TRANS ISOMERASE CYP38, CHLOROPLASTIC"/>
    <property type="match status" value="1"/>
</dbReference>
<keyword evidence="4" id="KW-0413">Isomerase</keyword>
<evidence type="ECO:0000256" key="2">
    <source>
        <dbReference type="ARBA" id="ARBA00023078"/>
    </source>
</evidence>
<dbReference type="Gene3D" id="2.40.100.10">
    <property type="entry name" value="Cyclophilin-like"/>
    <property type="match status" value="1"/>
</dbReference>
<organism evidence="7">
    <name type="scientific">Fagus sylvatica</name>
    <name type="common">Beechnut</name>
    <dbReference type="NCBI Taxonomy" id="28930"/>
    <lineage>
        <taxon>Eukaryota</taxon>
        <taxon>Viridiplantae</taxon>
        <taxon>Streptophyta</taxon>
        <taxon>Embryophyta</taxon>
        <taxon>Tracheophyta</taxon>
        <taxon>Spermatophyta</taxon>
        <taxon>Magnoliopsida</taxon>
        <taxon>eudicotyledons</taxon>
        <taxon>Gunneridae</taxon>
        <taxon>Pentapetalae</taxon>
        <taxon>rosids</taxon>
        <taxon>fabids</taxon>
        <taxon>Fagales</taxon>
        <taxon>Fagaceae</taxon>
        <taxon>Fagus</taxon>
    </lineage>
</organism>
<accession>A0A2N9I236</accession>
<evidence type="ECO:0000313" key="7">
    <source>
        <dbReference type="EMBL" id="SPD18488.1"/>
    </source>
</evidence>
<evidence type="ECO:0000256" key="3">
    <source>
        <dbReference type="ARBA" id="ARBA00023110"/>
    </source>
</evidence>
<dbReference type="EC" id="5.2.1.8" evidence="1"/>
<dbReference type="InterPro" id="IPR048563">
    <property type="entry name" value="CYP38_PsbQ-like"/>
</dbReference>
<gene>
    <name evidence="7" type="ORF">FSB_LOCUS46370</name>
</gene>
<dbReference type="InterPro" id="IPR002130">
    <property type="entry name" value="Cyclophilin-type_PPIase_dom"/>
</dbReference>
<dbReference type="Gene3D" id="1.20.120.290">
    <property type="entry name" value="Oxygen-evolving enhancer protein 3 (PsbQ), four-helix up-down bundle"/>
    <property type="match status" value="1"/>
</dbReference>
<dbReference type="Pfam" id="PF14111">
    <property type="entry name" value="DUF4283"/>
    <property type="match status" value="1"/>
</dbReference>
<dbReference type="GO" id="GO:0003676">
    <property type="term" value="F:nucleic acid binding"/>
    <property type="evidence" value="ECO:0007669"/>
    <property type="project" value="InterPro"/>
</dbReference>
<dbReference type="EMBL" id="OIVN01004636">
    <property type="protein sequence ID" value="SPD18488.1"/>
    <property type="molecule type" value="Genomic_DNA"/>
</dbReference>
<dbReference type="InterPro" id="IPR002156">
    <property type="entry name" value="RNaseH_domain"/>
</dbReference>
<dbReference type="SUPFAM" id="SSF56219">
    <property type="entry name" value="DNase I-like"/>
    <property type="match status" value="1"/>
</dbReference>
<proteinExistence type="predicted"/>
<dbReference type="CDD" id="cd06222">
    <property type="entry name" value="RNase_H_like"/>
    <property type="match status" value="1"/>
</dbReference>
<dbReference type="InterPro" id="IPR023222">
    <property type="entry name" value="PsbQ-like_dom_sf"/>
</dbReference>
<dbReference type="Pfam" id="PF21329">
    <property type="entry name" value="CYP38_PsbQ-like"/>
    <property type="match status" value="1"/>
</dbReference>
<dbReference type="InterPro" id="IPR029000">
    <property type="entry name" value="Cyclophilin-like_dom_sf"/>
</dbReference>
<dbReference type="Pfam" id="PF00160">
    <property type="entry name" value="Pro_isomerase"/>
    <property type="match status" value="1"/>
</dbReference>
<dbReference type="InterPro" id="IPR005135">
    <property type="entry name" value="Endo/exonuclease/phosphatase"/>
</dbReference>
<keyword evidence="2" id="KW-0793">Thylakoid</keyword>
<dbReference type="SUPFAM" id="SSF101112">
    <property type="entry name" value="Oxygen-evolving enhancer protein 3"/>
    <property type="match status" value="1"/>
</dbReference>
<dbReference type="Pfam" id="PF13966">
    <property type="entry name" value="zf-RVT"/>
    <property type="match status" value="1"/>
</dbReference>
<dbReference type="PROSITE" id="PS50072">
    <property type="entry name" value="CSA_PPIASE_2"/>
    <property type="match status" value="1"/>
</dbReference>
<dbReference type="InterPro" id="IPR044730">
    <property type="entry name" value="RNase_H-like_dom_plant"/>
</dbReference>
<dbReference type="GO" id="GO:0003755">
    <property type="term" value="F:peptidyl-prolyl cis-trans isomerase activity"/>
    <property type="evidence" value="ECO:0007669"/>
    <property type="project" value="UniProtKB-KW"/>
</dbReference>
<dbReference type="Gene3D" id="3.60.10.10">
    <property type="entry name" value="Endonuclease/exonuclease/phosphatase"/>
    <property type="match status" value="1"/>
</dbReference>
<name>A0A2N9I236_FAGSY</name>
<evidence type="ECO:0000259" key="6">
    <source>
        <dbReference type="PROSITE" id="PS50072"/>
    </source>
</evidence>
<dbReference type="Pfam" id="PF13456">
    <property type="entry name" value="RVT_3"/>
    <property type="match status" value="1"/>
</dbReference>
<dbReference type="InterPro" id="IPR025558">
    <property type="entry name" value="DUF4283"/>
</dbReference>
<dbReference type="CDD" id="cd01924">
    <property type="entry name" value="cyclophilin_TLP40_like"/>
    <property type="match status" value="1"/>
</dbReference>
<dbReference type="SUPFAM" id="SSF50891">
    <property type="entry name" value="Cyclophilin-like"/>
    <property type="match status" value="1"/>
</dbReference>
<dbReference type="InterPro" id="IPR044665">
    <property type="entry name" value="E_coli_cyclophilin_A-like"/>
</dbReference>
<reference evidence="7" key="1">
    <citation type="submission" date="2018-02" db="EMBL/GenBank/DDBJ databases">
        <authorList>
            <person name="Cohen D.B."/>
            <person name="Kent A.D."/>
        </authorList>
    </citation>
    <scope>NUCLEOTIDE SEQUENCE</scope>
</reference>
<sequence>MAEELEELCRRLHLSDHEKHHLRLRTEKVLESKQEAQHSILFKLLTNRLFNGEALKGTVRTLWVAPGGVTIRDIDDNLFMAVFSRREDMDRIFVQSPWTFDKKLIQIVCFDGDLQPAAVSFKFTAFWVVCSTSHQKMVRDVGKTLAAIDCRRLLERSGGDPNTPIDKFSPWLRAAAARGGPSRRQREAFPSEEDQESSIPPRRYTDHSVSVVHLMTGEAANGGAREVADVSSSENVVQTATSQLRGDVGAHVGGASISEGLANNPGTIPLMEGLDTPVVDEINTEMVGDSNQTSFDIIQPTNPHENHADNVMLVDNEIMHVERMGEDNMARACEGLFVHGLETIGGPSVKPKWKKRARLQHHRSSGMAPSSGGVITRAKRPLNLAEEPDCTTADEPTRKKRMVSGPVINSFSPSAEAAGQLRRNGFGGGLAILWDSSVSLKIRSFSQHHIDADVTQQDGIQWRITGFYGYPEVALRHKSWDLLRRLHAGHSAPWLVLGDFNEIVALDEKSGREDRSLAQMAAFREALSDCCLRDLGFHGPEFTWSNRRTNDALVRVRLDRGVANSAWSSLFPTPRVAHVIVSNSDHMGLLMNIMPRPIASNNHRRHRLFRFEHASLKEEGCEETIQAAWDCHSNGTALFRLAQKIKSTRIHLLQWSQTKVRLLPKLIEEKQAQLKSLEEMPRNEYDSGQVNVLRKELQGLMAKEEIHWRQRSRISWLREGDRNTKFYHACASQRKATNTILGLRDGDGSWQEDETRIASIAIDYFNHIFTSTNTGAISEVIQHVESVVSPDMNTLLTQPFTRAEIKHALFQMSPSKALGPDGLSALLRKAERDQELTGQKINKEKTTLFFSHNTSSARRSQIISHFGTTHTTQFEKYLGLPPIIGRSKKRAFNDIKDRIWRRLQGWKEKLLSQAGREVLIKAVIQAIPTYAMSCFKFPAGLCDEICSLANRFWWGQWDGGRKIHWLSKQKLAQSKSEGGMGFRDFHLFNKALLARQGWRILHQPQSLVHRILKAKYFPHQNFLEASIPRTASFIWRSICGSKDVLIAGLRWRVGTGDKIKIWKDPWLPCPTSHRVISPMSGSDENATVDTLIDRDRVCWKTTELERLFMPRDVEAIQQIPLSRRRPLDLLIWTGTKNGIFTVRSAYHLLRMQQSQPTASGSSSSHPGAQIWTGIWAAHVQPKVKLFVWRACKNILPTQTNLFDRRVISTYSCQWCEEEAETSDHILWRCEFAQRVWQQTNISFPPGYATHLTFFDLIWCSLNDLQSPAIEVLFTTAWELWNARNALLFEETMTTVNDICQKAAGVALEFLESTAQLAPIANTQIMINEVKWRPPANDNFKLNVGTHGSTDQHISGLAALIRDSQGLVTAALCSKILVRGNGLQKYAHAVLWAINFAYDIGIRRLEVDLTNKELWGMLTSCGPCMAPIGTLVEDISAWKDLFYSLSFSVIKNVCNKAANALATEALSSISDERHSMAAIISCHYCSPLSSSKLFTPKIPTNHFRLPFSQSNSLSRRFGPRCSAQNPHQQEGRSFSLKECAISLALAVGLITGVPALDWSANAYAASPVLPDLSVLISGPPIKDPGALLRYGLPINNKAIREVQKPLEDITDSLKVSGVKALDSVERNLRQASRSLQQGKPLIISGLAESKKDHGVELLDKLEAGMDELQKIVEDRNTDAIAPKQKELLQYVGSVEEDMVDGFPYEVPEEYRSMPLLKGRATVEMKVKVKDNPSLDECVFRIVLDGYNAPVTAGNFIDLVQRHFYDGMEIQRADGFVVQTGDPEGPAEGFIDPSTEKTRTIPLEIMVEGEKVPFYGATLEELGLYKAQTKLPFNAFGTMAMARDEFEDNSASSQVFWLLKESELTPSNANILDGRYSVFGYVTENEDYLADLKVGDVIESIQVVSGLDNLVNPSYKIAG</sequence>
<dbReference type="GO" id="GO:0004523">
    <property type="term" value="F:RNA-DNA hybrid ribonuclease activity"/>
    <property type="evidence" value="ECO:0007669"/>
    <property type="project" value="InterPro"/>
</dbReference>
<protein>
    <recommendedName>
        <fullName evidence="1">peptidylprolyl isomerase</fullName>
        <ecNumber evidence="1">5.2.1.8</ecNumber>
    </recommendedName>
</protein>
<feature type="domain" description="PPIase cyclophilin-type" evidence="6">
    <location>
        <begin position="1740"/>
        <end position="1917"/>
    </location>
</feature>
<keyword evidence="3" id="KW-0697">Rotamase</keyword>
<dbReference type="InterPro" id="IPR036691">
    <property type="entry name" value="Endo/exonu/phosph_ase_sf"/>
</dbReference>
<evidence type="ECO:0000256" key="4">
    <source>
        <dbReference type="ARBA" id="ARBA00023235"/>
    </source>
</evidence>
<dbReference type="InterPro" id="IPR026960">
    <property type="entry name" value="RVT-Znf"/>
</dbReference>
<feature type="region of interest" description="Disordered" evidence="5">
    <location>
        <begin position="176"/>
        <end position="204"/>
    </location>
</feature>
<evidence type="ECO:0000256" key="5">
    <source>
        <dbReference type="SAM" id="MobiDB-lite"/>
    </source>
</evidence>
<evidence type="ECO:0000256" key="1">
    <source>
        <dbReference type="ARBA" id="ARBA00013194"/>
    </source>
</evidence>